<keyword evidence="3" id="KW-1185">Reference proteome</keyword>
<dbReference type="InterPro" id="IPR005303">
    <property type="entry name" value="MOCOS_middle"/>
</dbReference>
<reference evidence="3" key="1">
    <citation type="submission" date="2018-02" db="EMBL/GenBank/DDBJ databases">
        <title>Genome sequencing of Solimonas sp. HR-BB.</title>
        <authorList>
            <person name="Lee Y."/>
            <person name="Jeon C.O."/>
        </authorList>
    </citation>
    <scope>NUCLEOTIDE SEQUENCE [LARGE SCALE GENOMIC DNA]</scope>
    <source>
        <strain evidence="3">HR-U</strain>
    </source>
</reference>
<proteinExistence type="predicted"/>
<comment type="caution">
    <text evidence="2">The sequence shown here is derived from an EMBL/GenBank/DDBJ whole genome shotgun (WGS) entry which is preliminary data.</text>
</comment>
<dbReference type="InterPro" id="IPR011037">
    <property type="entry name" value="Pyrv_Knase-like_insert_dom_sf"/>
</dbReference>
<dbReference type="OrthoDB" id="581532at2"/>
<organism evidence="2 3">
    <name type="scientific">Siphonobacter curvatus</name>
    <dbReference type="NCBI Taxonomy" id="2094562"/>
    <lineage>
        <taxon>Bacteria</taxon>
        <taxon>Pseudomonadati</taxon>
        <taxon>Bacteroidota</taxon>
        <taxon>Cytophagia</taxon>
        <taxon>Cytophagales</taxon>
        <taxon>Cytophagaceae</taxon>
        <taxon>Siphonobacter</taxon>
    </lineage>
</organism>
<dbReference type="InterPro" id="IPR005302">
    <property type="entry name" value="MoCF_Sase_C"/>
</dbReference>
<dbReference type="GO" id="GO:0030170">
    <property type="term" value="F:pyridoxal phosphate binding"/>
    <property type="evidence" value="ECO:0007669"/>
    <property type="project" value="InterPro"/>
</dbReference>
<dbReference type="SUPFAM" id="SSF50800">
    <property type="entry name" value="PK beta-barrel domain-like"/>
    <property type="match status" value="1"/>
</dbReference>
<dbReference type="GO" id="GO:0003824">
    <property type="term" value="F:catalytic activity"/>
    <property type="evidence" value="ECO:0007669"/>
    <property type="project" value="InterPro"/>
</dbReference>
<evidence type="ECO:0000259" key="1">
    <source>
        <dbReference type="PROSITE" id="PS51340"/>
    </source>
</evidence>
<gene>
    <name evidence="2" type="ORF">C5O19_05105</name>
</gene>
<dbReference type="RefSeq" id="WP_104710222.1">
    <property type="nucleotide sequence ID" value="NZ_PTRA01000001.1"/>
</dbReference>
<dbReference type="AlphaFoldDB" id="A0A2S7IN52"/>
<evidence type="ECO:0000313" key="2">
    <source>
        <dbReference type="EMBL" id="PQA59038.1"/>
    </source>
</evidence>
<dbReference type="Pfam" id="PF03476">
    <property type="entry name" value="MOSC_N"/>
    <property type="match status" value="1"/>
</dbReference>
<evidence type="ECO:0000313" key="3">
    <source>
        <dbReference type="Proteomes" id="UP000239590"/>
    </source>
</evidence>
<feature type="domain" description="MOSC" evidence="1">
    <location>
        <begin position="122"/>
        <end position="268"/>
    </location>
</feature>
<dbReference type="SUPFAM" id="SSF141673">
    <property type="entry name" value="MOSC N-terminal domain-like"/>
    <property type="match status" value="1"/>
</dbReference>
<dbReference type="PROSITE" id="PS51340">
    <property type="entry name" value="MOSC"/>
    <property type="match status" value="1"/>
</dbReference>
<dbReference type="PANTHER" id="PTHR14237">
    <property type="entry name" value="MOLYBDOPTERIN COFACTOR SULFURASE MOSC"/>
    <property type="match status" value="1"/>
</dbReference>
<dbReference type="Pfam" id="PF03473">
    <property type="entry name" value="MOSC"/>
    <property type="match status" value="1"/>
</dbReference>
<dbReference type="Proteomes" id="UP000239590">
    <property type="component" value="Unassembled WGS sequence"/>
</dbReference>
<accession>A0A2S7IN52</accession>
<dbReference type="PANTHER" id="PTHR14237:SF19">
    <property type="entry name" value="MITOCHONDRIAL AMIDOXIME REDUCING COMPONENT 1"/>
    <property type="match status" value="1"/>
</dbReference>
<dbReference type="EMBL" id="PTRA01000001">
    <property type="protein sequence ID" value="PQA59038.1"/>
    <property type="molecule type" value="Genomic_DNA"/>
</dbReference>
<sequence length="278" mass="31559">MPTLQLSEIWIYPIKSLAGLSLPQATLTSRGLLYDRRWMLVDETGRFLSQRTLPQLALFEVRMEEDSLIITHRESPSGPLRIPLVAEGGEALQVEVWDDTMSARAGFPEADAWFSAVLGRNCRLVYQPESTHRTVDPKYARQREITSFSDGYPFLLIGQASLDDLNTRLETPVPMNRFRPNLVVTGGKPYEEEGWENFRIGEQEFWGVKPCARCVLTTIDQQTAEKGKEPLRTLSKYRNWNNKILFGQNLLPGADLHTLRVGDSVDIITSKPGPLEQR</sequence>
<name>A0A2S7IN52_9BACT</name>
<dbReference type="GO" id="GO:0030151">
    <property type="term" value="F:molybdenum ion binding"/>
    <property type="evidence" value="ECO:0007669"/>
    <property type="project" value="InterPro"/>
</dbReference>
<protein>
    <submittedName>
        <fullName evidence="2">MOSC domain-containing protein</fullName>
    </submittedName>
</protein>